<comment type="caution">
    <text evidence="5">The sequence shown here is derived from an EMBL/GenBank/DDBJ whole genome shotgun (WGS) entry which is preliminary data.</text>
</comment>
<feature type="domain" description="Methyltransferase type 11" evidence="4">
    <location>
        <begin position="50"/>
        <end position="150"/>
    </location>
</feature>
<organism evidence="5 6">
    <name type="scientific">Tritrichomonas musculus</name>
    <dbReference type="NCBI Taxonomy" id="1915356"/>
    <lineage>
        <taxon>Eukaryota</taxon>
        <taxon>Metamonada</taxon>
        <taxon>Parabasalia</taxon>
        <taxon>Tritrichomonadida</taxon>
        <taxon>Tritrichomonadidae</taxon>
        <taxon>Tritrichomonas</taxon>
    </lineage>
</organism>
<evidence type="ECO:0000313" key="6">
    <source>
        <dbReference type="Proteomes" id="UP001470230"/>
    </source>
</evidence>
<keyword evidence="6" id="KW-1185">Reference proteome</keyword>
<evidence type="ECO:0000256" key="2">
    <source>
        <dbReference type="ARBA" id="ARBA00022603"/>
    </source>
</evidence>
<dbReference type="EMBL" id="JAPFFF010000012">
    <property type="protein sequence ID" value="KAK8876005.1"/>
    <property type="molecule type" value="Genomic_DNA"/>
</dbReference>
<dbReference type="Proteomes" id="UP001470230">
    <property type="component" value="Unassembled WGS sequence"/>
</dbReference>
<dbReference type="InterPro" id="IPR013216">
    <property type="entry name" value="Methyltransf_11"/>
</dbReference>
<sequence length="197" mass="23185">MIKSIDFSTQEYWDKKYAEKDTQFEWLRPYSEIKEYVNEHIKKNDKILIPGCGNSSLGPDMYNDGYKNLVNNDFSPVVIEQMSKRYSEMKTLVWDVMDITKMAYPNESFDTVLDKGTIDALTCGEDYENQIFKACCEYSRVLKPGGFAYILSFGQPEDRLCYFDPKTDHPWTFEGYDPLPFEKAPGQYYIFYKIRKN</sequence>
<keyword evidence="2" id="KW-0489">Methyltransferase</keyword>
<evidence type="ECO:0000256" key="3">
    <source>
        <dbReference type="ARBA" id="ARBA00022679"/>
    </source>
</evidence>
<reference evidence="5 6" key="1">
    <citation type="submission" date="2024-04" db="EMBL/GenBank/DDBJ databases">
        <title>Tritrichomonas musculus Genome.</title>
        <authorList>
            <person name="Alves-Ferreira E."/>
            <person name="Grigg M."/>
            <person name="Lorenzi H."/>
            <person name="Galac M."/>
        </authorList>
    </citation>
    <scope>NUCLEOTIDE SEQUENCE [LARGE SCALE GENOMIC DNA]</scope>
    <source>
        <strain evidence="5 6">EAF2021</strain>
    </source>
</reference>
<accession>A0ABR2JDI1</accession>
<keyword evidence="3" id="KW-0808">Transferase</keyword>
<dbReference type="CDD" id="cd02440">
    <property type="entry name" value="AdoMet_MTases"/>
    <property type="match status" value="1"/>
</dbReference>
<dbReference type="SUPFAM" id="SSF53335">
    <property type="entry name" value="S-adenosyl-L-methionine-dependent methyltransferases"/>
    <property type="match status" value="1"/>
</dbReference>
<dbReference type="PANTHER" id="PTHR12176:SF79">
    <property type="entry name" value="METHYLTRANSFERASE TYPE 11 DOMAIN-CONTAINING PROTEIN"/>
    <property type="match status" value="1"/>
</dbReference>
<evidence type="ECO:0000256" key="1">
    <source>
        <dbReference type="ARBA" id="ARBA00008361"/>
    </source>
</evidence>
<dbReference type="InterPro" id="IPR029063">
    <property type="entry name" value="SAM-dependent_MTases_sf"/>
</dbReference>
<evidence type="ECO:0000259" key="4">
    <source>
        <dbReference type="Pfam" id="PF08241"/>
    </source>
</evidence>
<comment type="similarity">
    <text evidence="1">Belongs to the methyltransferase superfamily.</text>
</comment>
<dbReference type="PANTHER" id="PTHR12176">
    <property type="entry name" value="SAM-DEPENDENT METHYLTRANSFERASE SUPERFAMILY PROTEIN"/>
    <property type="match status" value="1"/>
</dbReference>
<evidence type="ECO:0000313" key="5">
    <source>
        <dbReference type="EMBL" id="KAK8876005.1"/>
    </source>
</evidence>
<dbReference type="Gene3D" id="3.40.50.150">
    <property type="entry name" value="Vaccinia Virus protein VP39"/>
    <property type="match status" value="1"/>
</dbReference>
<name>A0ABR2JDI1_9EUKA</name>
<dbReference type="InterPro" id="IPR051419">
    <property type="entry name" value="Lys/N-term_MeTrsfase_sf"/>
</dbReference>
<dbReference type="Pfam" id="PF08241">
    <property type="entry name" value="Methyltransf_11"/>
    <property type="match status" value="1"/>
</dbReference>
<proteinExistence type="inferred from homology"/>
<protein>
    <recommendedName>
        <fullName evidence="4">Methyltransferase type 11 domain-containing protein</fullName>
    </recommendedName>
</protein>
<gene>
    <name evidence="5" type="ORF">M9Y10_006188</name>
</gene>